<accession>A0A3S5CRY8</accession>
<reference evidence="1" key="1">
    <citation type="submission" date="2018-11" db="EMBL/GenBank/DDBJ databases">
        <authorList>
            <consortium name="Pathogen Informatics"/>
        </authorList>
    </citation>
    <scope>NUCLEOTIDE SEQUENCE</scope>
</reference>
<proteinExistence type="predicted"/>
<dbReference type="Proteomes" id="UP000784294">
    <property type="component" value="Unassembled WGS sequence"/>
</dbReference>
<evidence type="ECO:0000313" key="2">
    <source>
        <dbReference type="Proteomes" id="UP000784294"/>
    </source>
</evidence>
<gene>
    <name evidence="1" type="ORF">PXEA_LOCUS25058</name>
</gene>
<dbReference type="AlphaFoldDB" id="A0A3S5CRY8"/>
<comment type="caution">
    <text evidence="1">The sequence shown here is derived from an EMBL/GenBank/DDBJ whole genome shotgun (WGS) entry which is preliminary data.</text>
</comment>
<organism evidence="1 2">
    <name type="scientific">Protopolystoma xenopodis</name>
    <dbReference type="NCBI Taxonomy" id="117903"/>
    <lineage>
        <taxon>Eukaryota</taxon>
        <taxon>Metazoa</taxon>
        <taxon>Spiralia</taxon>
        <taxon>Lophotrochozoa</taxon>
        <taxon>Platyhelminthes</taxon>
        <taxon>Monogenea</taxon>
        <taxon>Polyopisthocotylea</taxon>
        <taxon>Polystomatidea</taxon>
        <taxon>Polystomatidae</taxon>
        <taxon>Protopolystoma</taxon>
    </lineage>
</organism>
<evidence type="ECO:0000313" key="1">
    <source>
        <dbReference type="EMBL" id="VEL31618.1"/>
    </source>
</evidence>
<keyword evidence="2" id="KW-1185">Reference proteome</keyword>
<dbReference type="EMBL" id="CAAALY010124620">
    <property type="protein sequence ID" value="VEL31618.1"/>
    <property type="molecule type" value="Genomic_DNA"/>
</dbReference>
<protein>
    <submittedName>
        <fullName evidence="1">Uncharacterized protein</fullName>
    </submittedName>
</protein>
<name>A0A3S5CRY8_9PLAT</name>
<sequence length="130" mass="14704">MFWISIFPFFSSGPRLDFHLTPEWPNYGESYCHVEPARSLPVYQLRWSLLQSYQPLTNDRFSAILRLSFRPGLSGRSDGYNGIQSLSTLFSTSIIDRLPGDPSEEAGLSSRSSPYLTVDKTSRQFSTGDV</sequence>